<feature type="compositionally biased region" description="Basic and acidic residues" evidence="1">
    <location>
        <begin position="312"/>
        <end position="321"/>
    </location>
</feature>
<dbReference type="EMBL" id="JBFMKM010000007">
    <property type="protein sequence ID" value="KAL1305111.1"/>
    <property type="molecule type" value="Genomic_DNA"/>
</dbReference>
<dbReference type="GeneID" id="95975742"/>
<feature type="compositionally biased region" description="Low complexity" evidence="1">
    <location>
        <begin position="421"/>
        <end position="444"/>
    </location>
</feature>
<feature type="compositionally biased region" description="Basic and acidic residues" evidence="1">
    <location>
        <begin position="232"/>
        <end position="242"/>
    </location>
</feature>
<gene>
    <name evidence="2" type="ORF">AAFC00_002040</name>
</gene>
<reference evidence="2 3" key="1">
    <citation type="submission" date="2024-07" db="EMBL/GenBank/DDBJ databases">
        <title>Draft sequence of the Neodothiora populina.</title>
        <authorList>
            <person name="Drown D.D."/>
            <person name="Schuette U.S."/>
            <person name="Buechlein A.B."/>
            <person name="Rusch D.R."/>
            <person name="Winton L.W."/>
            <person name="Adams G.A."/>
        </authorList>
    </citation>
    <scope>NUCLEOTIDE SEQUENCE [LARGE SCALE GENOMIC DNA]</scope>
    <source>
        <strain evidence="2 3">CPC 39397</strain>
    </source>
</reference>
<dbReference type="RefSeq" id="XP_069201385.1">
    <property type="nucleotide sequence ID" value="XM_069341311.1"/>
</dbReference>
<accession>A0ABR3PG29</accession>
<keyword evidence="3" id="KW-1185">Reference proteome</keyword>
<name>A0ABR3PG29_9PEZI</name>
<feature type="compositionally biased region" description="Low complexity" evidence="1">
    <location>
        <begin position="502"/>
        <end position="515"/>
    </location>
</feature>
<feature type="compositionally biased region" description="Polar residues" evidence="1">
    <location>
        <begin position="453"/>
        <end position="463"/>
    </location>
</feature>
<organism evidence="2 3">
    <name type="scientific">Neodothiora populina</name>
    <dbReference type="NCBI Taxonomy" id="2781224"/>
    <lineage>
        <taxon>Eukaryota</taxon>
        <taxon>Fungi</taxon>
        <taxon>Dikarya</taxon>
        <taxon>Ascomycota</taxon>
        <taxon>Pezizomycotina</taxon>
        <taxon>Dothideomycetes</taxon>
        <taxon>Dothideomycetidae</taxon>
        <taxon>Dothideales</taxon>
        <taxon>Dothioraceae</taxon>
        <taxon>Neodothiora</taxon>
    </lineage>
</organism>
<feature type="compositionally biased region" description="Basic and acidic residues" evidence="1">
    <location>
        <begin position="1"/>
        <end position="45"/>
    </location>
</feature>
<sequence length="933" mass="105162">MAFRDHYNDRSRPRHYDYDNTNEHTRYDARPNREHDTYDAFHDSRYLYTKQTQQRHRSHSRQTSHPERRTWPPRAKVEEEDAALAKEFRPHKPVSEDAAQSRGEIDQDPIIMDVPEFIPDRRFVLMPSDPKATTTPPTSDDERRRRGRRKAPKLATTLPEMMREPSPYAWTKPASNKVDRSSGEFFLSPDTITPSLPTRFADIPRSAPTGASASVPPVNPAGDWSKTATVDRSQHPTTRDAMPDQNTSGFTRTERASSDEDTAQPRPFASRRISENTFSHPGKDARRSSSTEGHAPTSHVPRSQPTSAPRVLQHELPERLRRPASRNTTAAHSREASGSHSRHESYESSPRRTSSRYPPSPPRSPRLREERLKGSPVANISTSRSGSRTSSVQSSPQPSPHLSKSSMTADALWGSFAASTAAATAAGAFRPPKQSSRLSSSSLLDRAEPPRSVPTSYPAQASSPLPYPVDDRPFQSMPSEEDHQYVHPDQDTVAQPAYYEASRPSSSHGSVSSTSLPTNIRRPPLPSRNLALQDLSSSPASPRPFIFNPVGRPKTVSELKALARALPPCPRQAYSGRFDDWYTLDGCPGFDICPSCLDTVFGETLYRSYFRRSPSRALIGKGLQVKCDFADAWVRLAWLLTLQREIPSLDLVKAVINVCLPDGSDEACPGPQAAVRNWYSIRNRSGHFLRGFAICSADVKRLQVLFPGFQELWQPLPMRASWSYGDDLGGLKRTCCMRPALNNRFPLYIDTLVELHEPAYRACRMPDATDFVTLVRRKCLVPECTRDDMIRDGRWHYIPSLLPALTVCEDCFDEVVLPAFEADSDVAMRFNREAQEVCGEGRLGSSCQLYSSRMRGVFEKAVRLNDLKYLERRAMQRKEMEERLQKRAIEINKLKQELQRDVQVYGTDAKAEEDLDAMEADLRTIAGKWISWE</sequence>
<dbReference type="Proteomes" id="UP001562354">
    <property type="component" value="Unassembled WGS sequence"/>
</dbReference>
<feature type="region of interest" description="Disordered" evidence="1">
    <location>
        <begin position="498"/>
        <end position="538"/>
    </location>
</feature>
<evidence type="ECO:0000313" key="2">
    <source>
        <dbReference type="EMBL" id="KAL1305111.1"/>
    </source>
</evidence>
<evidence type="ECO:0008006" key="4">
    <source>
        <dbReference type="Google" id="ProtNLM"/>
    </source>
</evidence>
<feature type="region of interest" description="Disordered" evidence="1">
    <location>
        <begin position="1"/>
        <end position="76"/>
    </location>
</feature>
<evidence type="ECO:0000313" key="3">
    <source>
        <dbReference type="Proteomes" id="UP001562354"/>
    </source>
</evidence>
<feature type="compositionally biased region" description="Low complexity" evidence="1">
    <location>
        <begin position="381"/>
        <end position="406"/>
    </location>
</feature>
<feature type="compositionally biased region" description="Basic and acidic residues" evidence="1">
    <location>
        <begin position="332"/>
        <end position="350"/>
    </location>
</feature>
<feature type="compositionally biased region" description="Basic residues" evidence="1">
    <location>
        <begin position="53"/>
        <end position="62"/>
    </location>
</feature>
<proteinExistence type="predicted"/>
<comment type="caution">
    <text evidence="2">The sequence shown here is derived from an EMBL/GenBank/DDBJ whole genome shotgun (WGS) entry which is preliminary data.</text>
</comment>
<feature type="region of interest" description="Disordered" evidence="1">
    <location>
        <begin position="125"/>
        <end position="407"/>
    </location>
</feature>
<evidence type="ECO:0000256" key="1">
    <source>
        <dbReference type="SAM" id="MobiDB-lite"/>
    </source>
</evidence>
<feature type="region of interest" description="Disordered" evidence="1">
    <location>
        <begin position="421"/>
        <end position="485"/>
    </location>
</feature>
<protein>
    <recommendedName>
        <fullName evidence="4">Ser arg-related nuclear matrix protein</fullName>
    </recommendedName>
</protein>